<keyword evidence="2" id="KW-0808">Transferase</keyword>
<dbReference type="PANTHER" id="PTHR37984">
    <property type="entry name" value="PROTEIN CBG26694"/>
    <property type="match status" value="1"/>
</dbReference>
<dbReference type="PROSITE" id="PS51698">
    <property type="entry name" value="U_BOX"/>
    <property type="match status" value="1"/>
</dbReference>
<evidence type="ECO:0000313" key="7">
    <source>
        <dbReference type="Proteomes" id="UP000321947"/>
    </source>
</evidence>
<organism evidence="6 7">
    <name type="scientific">Cucumis melo var. makuwa</name>
    <name type="common">Oriental melon</name>
    <dbReference type="NCBI Taxonomy" id="1194695"/>
    <lineage>
        <taxon>Eukaryota</taxon>
        <taxon>Viridiplantae</taxon>
        <taxon>Streptophyta</taxon>
        <taxon>Embryophyta</taxon>
        <taxon>Tracheophyta</taxon>
        <taxon>Spermatophyta</taxon>
        <taxon>Magnoliopsida</taxon>
        <taxon>eudicotyledons</taxon>
        <taxon>Gunneridae</taxon>
        <taxon>Pentapetalae</taxon>
        <taxon>rosids</taxon>
        <taxon>fabids</taxon>
        <taxon>Cucurbitales</taxon>
        <taxon>Cucurbitaceae</taxon>
        <taxon>Benincaseae</taxon>
        <taxon>Cucumis</taxon>
    </lineage>
</organism>
<comment type="pathway">
    <text evidence="1">Protein modification; protein ubiquitination.</text>
</comment>
<evidence type="ECO:0000259" key="5">
    <source>
        <dbReference type="PROSITE" id="PS51698"/>
    </source>
</evidence>
<sequence>MAKKHEERFGSMEQEVSEMKIDLQKLPVMEEKAVDDRENHRTPEFMTSDMEGLSSKMKEVAVSEDFNDETKKESKDEKDRQFFAFKQTTIEEHQSLFDRHVAPLSDLSNKVLEETFTNGLFPWIRAEVEYSEPVGLPQMVRLALKAEIREIIRREANLYGYLGGKYLYNPAKYNKANTTSTSNDGKSNDTTPMRTITQRSTVNGEAKKECPMLLVKKKDGSWRFCVDYRALNDVTIPNKFPIPVIEELFDELNGANLFSKIDLKVGRGLEEHIYHLELVSEVLREHKLYANKKCSFAFQKVEYLGHIVSVQGVEVDLEKIRSIKQWLVPTNVRELRGFLGLTGYQRFVQNYGSIAAPLTQLLKLGAFKWNEEAHLAFDRLKEPMMTLPVLTLPDFNMPFEVETDASGYGVGAKWIAKLLGYSFEVVYKPGLENKAADVLSRVSSMVHLNQLTAPGMIDLKVIKEEVEKDDHLKEIIRRIRGEEVQKYTLQQDMLQYKGRSKEWIKWIHWVEYWYNTTYQRTLGVSPFQAVYGRTPLPLVFYGDHNTINSILDDQLKLRDIALGAPKEHLRVAQDKMKTYADLKRRHVEFEEDRVTVRDWFGNEFEFVIHLVLLLILRQEPYFASVRPIQRASFSNWIILEDQMPPALFTASKEVQAMYLELQMDLIRWQLISNFLVSWRITIVALLLLRRNGHDTKAIFPKLRCQSAQTQMDTFSIVPCNSKKEGLFAVDNNCLGGRANSHGGNWVAFGWVSRVGMGLVELERFGLFTDVGLLGQSRFREGWYDKVLGKAEDGNTGFTVWLGGERSSERKRRANILHSDWGAAALDLGRGENPKSYIVEEIWQELAKAKYREWEQASTERSWELQTLKEACEAALEQKYFLDQSELEGFVDEAEIAHRKQLKSLRSVFEKVAEADSPSEVPDYLCCKITLDILRDPVITPSGVTYERAVILDHFNKVGNFDPITRELLDESQLIPNLAIKEAVQSFLDKHGWAYNTE</sequence>
<evidence type="ECO:0000313" key="6">
    <source>
        <dbReference type="EMBL" id="TYK26068.1"/>
    </source>
</evidence>
<evidence type="ECO:0000256" key="3">
    <source>
        <dbReference type="ARBA" id="ARBA00023268"/>
    </source>
</evidence>
<evidence type="ECO:0000256" key="2">
    <source>
        <dbReference type="ARBA" id="ARBA00022679"/>
    </source>
</evidence>
<dbReference type="InterPro" id="IPR043128">
    <property type="entry name" value="Rev_trsase/Diguanyl_cyclase"/>
</dbReference>
<dbReference type="Gene3D" id="3.30.70.270">
    <property type="match status" value="3"/>
</dbReference>
<name>A0A5D3DR86_CUCMM</name>
<feature type="compositionally biased region" description="Basic and acidic residues" evidence="4">
    <location>
        <begin position="23"/>
        <end position="43"/>
    </location>
</feature>
<protein>
    <submittedName>
        <fullName evidence="6">E3 ubiquitin-protein ligase CHIP</fullName>
    </submittedName>
</protein>
<dbReference type="CDD" id="cd16654">
    <property type="entry name" value="RING-Ubox_CHIP"/>
    <property type="match status" value="1"/>
</dbReference>
<dbReference type="CDD" id="cd01647">
    <property type="entry name" value="RT_LTR"/>
    <property type="match status" value="1"/>
</dbReference>
<dbReference type="FunFam" id="3.30.70.270:FF:000020">
    <property type="entry name" value="Transposon Tf2-6 polyprotein-like Protein"/>
    <property type="match status" value="1"/>
</dbReference>
<dbReference type="Gene3D" id="3.10.10.10">
    <property type="entry name" value="HIV Type 1 Reverse Transcriptase, subunit A, domain 1"/>
    <property type="match status" value="1"/>
</dbReference>
<proteinExistence type="predicted"/>
<dbReference type="InterPro" id="IPR045202">
    <property type="entry name" value="CHIP_RING-Ubox"/>
</dbReference>
<dbReference type="GO" id="GO:0004842">
    <property type="term" value="F:ubiquitin-protein transferase activity"/>
    <property type="evidence" value="ECO:0007669"/>
    <property type="project" value="InterPro"/>
</dbReference>
<evidence type="ECO:0000256" key="4">
    <source>
        <dbReference type="SAM" id="MobiDB-lite"/>
    </source>
</evidence>
<dbReference type="InterPro" id="IPR013083">
    <property type="entry name" value="Znf_RING/FYVE/PHD"/>
</dbReference>
<dbReference type="InterPro" id="IPR036397">
    <property type="entry name" value="RNaseH_sf"/>
</dbReference>
<dbReference type="Gene3D" id="3.30.420.10">
    <property type="entry name" value="Ribonuclease H-like superfamily/Ribonuclease H"/>
    <property type="match status" value="1"/>
</dbReference>
<dbReference type="GO" id="GO:0016567">
    <property type="term" value="P:protein ubiquitination"/>
    <property type="evidence" value="ECO:0007669"/>
    <property type="project" value="UniProtKB-UniPathway"/>
</dbReference>
<comment type="caution">
    <text evidence="6">The sequence shown here is derived from an EMBL/GenBank/DDBJ whole genome shotgun (WGS) entry which is preliminary data.</text>
</comment>
<gene>
    <name evidence="6" type="ORF">E5676_scaffold1185G00240</name>
</gene>
<dbReference type="SUPFAM" id="SSF57850">
    <property type="entry name" value="RING/U-box"/>
    <property type="match status" value="1"/>
</dbReference>
<keyword evidence="3" id="KW-0511">Multifunctional enzyme</keyword>
<dbReference type="SMART" id="SM00504">
    <property type="entry name" value="Ubox"/>
    <property type="match status" value="1"/>
</dbReference>
<dbReference type="InterPro" id="IPR050951">
    <property type="entry name" value="Retrovirus_Pol_polyprotein"/>
</dbReference>
<dbReference type="InterPro" id="IPR003613">
    <property type="entry name" value="Ubox_domain"/>
</dbReference>
<feature type="domain" description="U-box" evidence="5">
    <location>
        <begin position="919"/>
        <end position="993"/>
    </location>
</feature>
<reference evidence="6 7" key="1">
    <citation type="submission" date="2019-08" db="EMBL/GenBank/DDBJ databases">
        <title>Draft genome sequences of two oriental melons (Cucumis melo L. var makuwa).</title>
        <authorList>
            <person name="Kwon S.-Y."/>
        </authorList>
    </citation>
    <scope>NUCLEOTIDE SEQUENCE [LARGE SCALE GENOMIC DNA]</scope>
    <source>
        <strain evidence="7">cv. Chang Bougi</strain>
        <tissue evidence="6">Leaf</tissue>
    </source>
</reference>
<dbReference type="Pfam" id="PF17919">
    <property type="entry name" value="RT_RNaseH_2"/>
    <property type="match status" value="1"/>
</dbReference>
<dbReference type="Pfam" id="PF04564">
    <property type="entry name" value="U-box"/>
    <property type="match status" value="1"/>
</dbReference>
<dbReference type="Gene3D" id="3.30.40.10">
    <property type="entry name" value="Zinc/RING finger domain, C3HC4 (zinc finger)"/>
    <property type="match status" value="1"/>
</dbReference>
<dbReference type="GO" id="GO:0003676">
    <property type="term" value="F:nucleic acid binding"/>
    <property type="evidence" value="ECO:0007669"/>
    <property type="project" value="InterPro"/>
</dbReference>
<feature type="region of interest" description="Disordered" evidence="4">
    <location>
        <begin position="23"/>
        <end position="54"/>
    </location>
</feature>
<dbReference type="UniPathway" id="UPA00143"/>
<dbReference type="AlphaFoldDB" id="A0A5D3DR86"/>
<dbReference type="SUPFAM" id="SSF56672">
    <property type="entry name" value="DNA/RNA polymerases"/>
    <property type="match status" value="1"/>
</dbReference>
<evidence type="ECO:0000256" key="1">
    <source>
        <dbReference type="ARBA" id="ARBA00004906"/>
    </source>
</evidence>
<dbReference type="PANTHER" id="PTHR37984:SF5">
    <property type="entry name" value="PROTEIN NYNRIN-LIKE"/>
    <property type="match status" value="1"/>
</dbReference>
<dbReference type="InterPro" id="IPR041577">
    <property type="entry name" value="RT_RNaseH_2"/>
</dbReference>
<dbReference type="EMBL" id="SSTD01003527">
    <property type="protein sequence ID" value="TYK26068.1"/>
    <property type="molecule type" value="Genomic_DNA"/>
</dbReference>
<dbReference type="InterPro" id="IPR043502">
    <property type="entry name" value="DNA/RNA_pol_sf"/>
</dbReference>
<dbReference type="Proteomes" id="UP000321947">
    <property type="component" value="Unassembled WGS sequence"/>
</dbReference>
<accession>A0A5D3DR86</accession>